<gene>
    <name evidence="1" type="ORF">CCMSSC00406_0005776</name>
</gene>
<accession>A0ACB7J7K5</accession>
<sequence length="467" mass="50380">MSYNYNYNQPPYQQPGQNPAYPGYAQPQYGAPGGFMPGMPPAQQYAPPPGAPPIPGNRPQSGAGPASNGAGYYPPPQGPPPPGPPPGHASYFPPPPAPGPGPYGYAPPPGPPPGPPPVQPYGYGYAPPGGYMPMTQYLGTPIPLSAVNKYSTDPPVPGYDARGDVEAIHKATKGFGTDESQLIRTLAPLNALQVATLATQYKAAKGRDLAQLIEKETGGWFGMGLRGIVLGPLGWDVELLHRAIAGVGTHEDLLNEILLSRTNEEMNMLKSAYRDHHGRDAEQDVSNDLSMKTKNLFVMAMNASRAPDNAPVNAQQVAADVNSLFNAGVGRKGTNEMVFCEIMVNRSGPHLAAISAAYHAKHKMTLTRAIKKEFSGHMKDALLYIAEGAKRDGRGVWRDAKLLERSMAGLGTKDERLVWRIVRVHWDRQRMEAIKASYQAKYKKNLAARIKGETSGDYQKLMLQLVG</sequence>
<name>A0ACB7J7K5_PLECO</name>
<proteinExistence type="predicted"/>
<organism evidence="1 2">
    <name type="scientific">Pleurotus cornucopiae</name>
    <name type="common">Cornucopia mushroom</name>
    <dbReference type="NCBI Taxonomy" id="5321"/>
    <lineage>
        <taxon>Eukaryota</taxon>
        <taxon>Fungi</taxon>
        <taxon>Dikarya</taxon>
        <taxon>Basidiomycota</taxon>
        <taxon>Agaricomycotina</taxon>
        <taxon>Agaricomycetes</taxon>
        <taxon>Agaricomycetidae</taxon>
        <taxon>Agaricales</taxon>
        <taxon>Pleurotineae</taxon>
        <taxon>Pleurotaceae</taxon>
        <taxon>Pleurotus</taxon>
    </lineage>
</organism>
<dbReference type="EMBL" id="WQMT02000002">
    <property type="protein sequence ID" value="KAG9226557.1"/>
    <property type="molecule type" value="Genomic_DNA"/>
</dbReference>
<keyword evidence="2" id="KW-1185">Reference proteome</keyword>
<reference evidence="1 2" key="1">
    <citation type="journal article" date="2021" name="Appl. Environ. Microbiol.">
        <title>Genetic linkage and physical mapping for an oyster mushroom Pleurotus cornucopiae and QTL analysis for the trait cap color.</title>
        <authorList>
            <person name="Zhang Y."/>
            <person name="Gao W."/>
            <person name="Sonnenberg A."/>
            <person name="Chen Q."/>
            <person name="Zhang J."/>
            <person name="Huang C."/>
        </authorList>
    </citation>
    <scope>NUCLEOTIDE SEQUENCE [LARGE SCALE GENOMIC DNA]</scope>
    <source>
        <strain evidence="1">CCMSSC00406</strain>
    </source>
</reference>
<evidence type="ECO:0000313" key="2">
    <source>
        <dbReference type="Proteomes" id="UP000824881"/>
    </source>
</evidence>
<evidence type="ECO:0000313" key="1">
    <source>
        <dbReference type="EMBL" id="KAG9226557.1"/>
    </source>
</evidence>
<dbReference type="Proteomes" id="UP000824881">
    <property type="component" value="Unassembled WGS sequence"/>
</dbReference>
<comment type="caution">
    <text evidence="1">The sequence shown here is derived from an EMBL/GenBank/DDBJ whole genome shotgun (WGS) entry which is preliminary data.</text>
</comment>
<protein>
    <submittedName>
        <fullName evidence="1">Uncharacterized protein</fullName>
    </submittedName>
</protein>